<dbReference type="Gene3D" id="3.10.10.10">
    <property type="entry name" value="HIV Type 1 Reverse Transcriptase, subunit A, domain 1"/>
    <property type="match status" value="1"/>
</dbReference>
<accession>A0ABP0HZ12</accession>
<organism evidence="2 3">
    <name type="scientific">Durusdinium trenchii</name>
    <dbReference type="NCBI Taxonomy" id="1381693"/>
    <lineage>
        <taxon>Eukaryota</taxon>
        <taxon>Sar</taxon>
        <taxon>Alveolata</taxon>
        <taxon>Dinophyceae</taxon>
        <taxon>Suessiales</taxon>
        <taxon>Symbiodiniaceae</taxon>
        <taxon>Durusdinium</taxon>
    </lineage>
</organism>
<gene>
    <name evidence="2" type="ORF">CCMP2556_LOCUS3594</name>
</gene>
<feature type="compositionally biased region" description="Basic residues" evidence="1">
    <location>
        <begin position="960"/>
        <end position="973"/>
    </location>
</feature>
<comment type="caution">
    <text evidence="2">The sequence shown here is derived from an EMBL/GenBank/DDBJ whole genome shotgun (WGS) entry which is preliminary data.</text>
</comment>
<name>A0ABP0HZ12_9DINO</name>
<dbReference type="InterPro" id="IPR043502">
    <property type="entry name" value="DNA/RNA_pol_sf"/>
</dbReference>
<dbReference type="EMBL" id="CAXAMN010001433">
    <property type="protein sequence ID" value="CAK8994324.1"/>
    <property type="molecule type" value="Genomic_DNA"/>
</dbReference>
<evidence type="ECO:0000313" key="3">
    <source>
        <dbReference type="Proteomes" id="UP001642484"/>
    </source>
</evidence>
<reference evidence="2 3" key="1">
    <citation type="submission" date="2024-02" db="EMBL/GenBank/DDBJ databases">
        <authorList>
            <person name="Chen Y."/>
            <person name="Shah S."/>
            <person name="Dougan E. K."/>
            <person name="Thang M."/>
            <person name="Chan C."/>
        </authorList>
    </citation>
    <scope>NUCLEOTIDE SEQUENCE [LARGE SCALE GENOMIC DNA]</scope>
</reference>
<dbReference type="Gene3D" id="3.30.70.270">
    <property type="match status" value="1"/>
</dbReference>
<evidence type="ECO:0000256" key="1">
    <source>
        <dbReference type="SAM" id="MobiDB-lite"/>
    </source>
</evidence>
<proteinExistence type="predicted"/>
<dbReference type="Proteomes" id="UP001642484">
    <property type="component" value="Unassembled WGS sequence"/>
</dbReference>
<feature type="region of interest" description="Disordered" evidence="1">
    <location>
        <begin position="943"/>
        <end position="987"/>
    </location>
</feature>
<dbReference type="InterPro" id="IPR043128">
    <property type="entry name" value="Rev_trsase/Diguanyl_cyclase"/>
</dbReference>
<dbReference type="SUPFAM" id="SSF56672">
    <property type="entry name" value="DNA/RNA polymerases"/>
    <property type="match status" value="1"/>
</dbReference>
<keyword evidence="3" id="KW-1185">Reference proteome</keyword>
<feature type="non-terminal residue" evidence="2">
    <location>
        <position position="987"/>
    </location>
</feature>
<protein>
    <recommendedName>
        <fullName evidence="4">Reverse transcriptase domain-containing protein</fullName>
    </recommendedName>
</protein>
<evidence type="ECO:0008006" key="4">
    <source>
        <dbReference type="Google" id="ProtNLM"/>
    </source>
</evidence>
<evidence type="ECO:0000313" key="2">
    <source>
        <dbReference type="EMBL" id="CAK8994324.1"/>
    </source>
</evidence>
<sequence>MALVNRHILLEYDVPGPRLWHERLVLSHVAGEVYIIATPDRDVYAEELGVLNPDVRTLKVKPAAGILPPDVVAGEVYALPAWTANDLHNLREEGRRVAEEERRATAGGAGPLAAAAAAAGTLKWLAAESNSSHQYGQEVQGVPNPLVKDSKIAHIGAHGVSIFLQCADGHDYFNFLQRPARCDPRVLPVELNPIGHPERTLKEVASMGAESKVRWELAGPRTSKWCVNYLAIENLGFEGHHERLRQVTKADASSWGIQEHFQVSMALRQALLVDQLDPYNLLSIEIQFRRLQTIEYSYSEKAKDLEAKAVGGRLSLEEQTTFGGITRQYSTLMICPQLLDHVKIETEKEANLAKNLRKVQQKSGLAAAAIPSEAVQVREALEELRVAEGYDDLPTSCPLGSFNPDLVSLPSEGMNPAPLECLWGEGGQQEVEDFTIHQTLGIAEARERLDQCGLSKCYEDPQFRDRRKYASFLHRLLDLGLITLDLEPAVETVGIFFVKKKGGKLRMILDCRMSNCHFNTPENIKLATGESMSRMELKSHGQLFTASADLQKVQVGELGVAEVAGMKLQPTSWVYPRIAVIPMGWSHAMWWCQRISERICERSGLLPSERLRDGQPPPQGTFFHVQYVDNLHIFGNDKEEVETRFWKAVEALRAAGLTVHEIEVADGSSKVLGWEIEDGGYLAPSLSRLWRCRLGIRELLRRGRASGQQLERLIGHMTFVSLCRRELWGESAGKEKRRCLCTRYREMWQNFVQWSAGQVRQTMTWTQLDRHLSNYLEELYLEGEDLSRANYVTAAVIFHVPGEAFSLRVQDLVLPLRRSGKAFKDHAILLHPLEVGVPSKTKQWDEMLTLDLPHLKFLGPALERWMQVHHRSKDEPLFQATLQETNQFLEDQWKPLGLQPLGAPHMYRLRHGGASFEAANQLREISGIQARGRWLTQKSMKNYEKGGAPSTAVRKPQQAHSKRCTSGRQRRRQAAVEKALSPKASLK</sequence>